<keyword evidence="4" id="KW-0732">Signal</keyword>
<feature type="chain" id="PRO_5040947084" description="DUF866 domain-containing protein" evidence="4">
    <location>
        <begin position="18"/>
        <end position="161"/>
    </location>
</feature>
<keyword evidence="2" id="KW-0479">Metal-binding</keyword>
<dbReference type="PANTHER" id="PTHR12857">
    <property type="entry name" value="CXXC MOTIF CONTAINING ZINC BINDING PROTEIN"/>
    <property type="match status" value="1"/>
</dbReference>
<evidence type="ECO:0000313" key="5">
    <source>
        <dbReference type="EMBL" id="CAI6262995.1"/>
    </source>
</evidence>
<dbReference type="EMBL" id="CAOQHR010000001">
    <property type="protein sequence ID" value="CAI6262995.1"/>
    <property type="molecule type" value="Genomic_DNA"/>
</dbReference>
<feature type="signal peptide" evidence="4">
    <location>
        <begin position="1"/>
        <end position="17"/>
    </location>
</feature>
<gene>
    <name evidence="5" type="ORF">PDIGIT_LOCUS1427</name>
</gene>
<evidence type="ECO:0008006" key="7">
    <source>
        <dbReference type="Google" id="ProtNLM"/>
    </source>
</evidence>
<comment type="caution">
    <text evidence="5">The sequence shown here is derived from an EMBL/GenBank/DDBJ whole genome shotgun (WGS) entry which is preliminary data.</text>
</comment>
<evidence type="ECO:0000313" key="6">
    <source>
        <dbReference type="Proteomes" id="UP001152607"/>
    </source>
</evidence>
<dbReference type="OrthoDB" id="10248838at2759"/>
<dbReference type="Proteomes" id="UP001152607">
    <property type="component" value="Unassembled WGS sequence"/>
</dbReference>
<accession>A0A9W4U377</accession>
<protein>
    <recommendedName>
        <fullName evidence="7">DUF866 domain-containing protein</fullName>
    </recommendedName>
</protein>
<organism evidence="5 6">
    <name type="scientific">Periconia digitata</name>
    <dbReference type="NCBI Taxonomy" id="1303443"/>
    <lineage>
        <taxon>Eukaryota</taxon>
        <taxon>Fungi</taxon>
        <taxon>Dikarya</taxon>
        <taxon>Ascomycota</taxon>
        <taxon>Pezizomycotina</taxon>
        <taxon>Dothideomycetes</taxon>
        <taxon>Pleosporomycetidae</taxon>
        <taxon>Pleosporales</taxon>
        <taxon>Massarineae</taxon>
        <taxon>Periconiaceae</taxon>
        <taxon>Periconia</taxon>
    </lineage>
</organism>
<dbReference type="AlphaFoldDB" id="A0A9W4U377"/>
<keyword evidence="6" id="KW-1185">Reference proteome</keyword>
<dbReference type="PANTHER" id="PTHR12857:SF0">
    <property type="entry name" value="CXXC MOTIF CONTAINING ZINC BINDING PROTEIN"/>
    <property type="match status" value="1"/>
</dbReference>
<evidence type="ECO:0000256" key="1">
    <source>
        <dbReference type="ARBA" id="ARBA00007818"/>
    </source>
</evidence>
<proteinExistence type="inferred from homology"/>
<evidence type="ECO:0000256" key="2">
    <source>
        <dbReference type="ARBA" id="ARBA00022723"/>
    </source>
</evidence>
<dbReference type="SUPFAM" id="SSF141678">
    <property type="entry name" value="MAL13P1.257-like"/>
    <property type="match status" value="1"/>
</dbReference>
<comment type="similarity">
    <text evidence="1">Belongs to the UPF0587 family.</text>
</comment>
<name>A0A9W4U377_9PLEO</name>
<evidence type="ECO:0000256" key="3">
    <source>
        <dbReference type="ARBA" id="ARBA00022833"/>
    </source>
</evidence>
<dbReference type="Pfam" id="PF05907">
    <property type="entry name" value="CXXC_Zn-b_euk"/>
    <property type="match status" value="1"/>
</dbReference>
<dbReference type="InterPro" id="IPR008584">
    <property type="entry name" value="CXXC_Zn-binding_euk"/>
</dbReference>
<evidence type="ECO:0000256" key="4">
    <source>
        <dbReference type="SAM" id="SignalP"/>
    </source>
</evidence>
<dbReference type="GO" id="GO:0008270">
    <property type="term" value="F:zinc ion binding"/>
    <property type="evidence" value="ECO:0007669"/>
    <property type="project" value="TreeGrafter"/>
</dbReference>
<keyword evidence="3" id="KW-0862">Zinc</keyword>
<reference evidence="5" key="1">
    <citation type="submission" date="2023-01" db="EMBL/GenBank/DDBJ databases">
        <authorList>
            <person name="Van Ghelder C."/>
            <person name="Rancurel C."/>
        </authorList>
    </citation>
    <scope>NUCLEOTIDE SEQUENCE</scope>
    <source>
        <strain evidence="5">CNCM I-4278</strain>
    </source>
</reference>
<sequence length="161" mass="18153">MVLALALSAELIGVTDLRPLDTEESPFHYTFKVQCTSCRETHPNWVTLNRFEMNEVSGSRGEANFVWKCKNCKREHSANIKAAPASYGMSDPPKTVNILEFDCRGLEFTEFRADGEFLATGAESNTKFTGVELTEGEWFDYDEKAGEEVSITNVKWAIRRA</sequence>